<protein>
    <recommendedName>
        <fullName evidence="6">Golgi apparatus membrane protein TVP23 homolog</fullName>
    </recommendedName>
</protein>
<evidence type="ECO:0000256" key="5">
    <source>
        <dbReference type="ARBA" id="ARBA00023136"/>
    </source>
</evidence>
<name>A0A7S3YZH2_9EUKA</name>
<keyword evidence="4 6" id="KW-1133">Transmembrane helix</keyword>
<evidence type="ECO:0000256" key="3">
    <source>
        <dbReference type="ARBA" id="ARBA00022692"/>
    </source>
</evidence>
<dbReference type="GO" id="GO:0000139">
    <property type="term" value="C:Golgi membrane"/>
    <property type="evidence" value="ECO:0007669"/>
    <property type="project" value="TreeGrafter"/>
</dbReference>
<evidence type="ECO:0000256" key="2">
    <source>
        <dbReference type="ARBA" id="ARBA00005467"/>
    </source>
</evidence>
<dbReference type="PANTHER" id="PTHR13019">
    <property type="entry name" value="GOLGI APPARATUS MEMBRANE PROTEIN TVP23"/>
    <property type="match status" value="1"/>
</dbReference>
<dbReference type="PANTHER" id="PTHR13019:SF7">
    <property type="entry name" value="GOLGI APPARATUS MEMBRANE PROTEIN TVP23"/>
    <property type="match status" value="1"/>
</dbReference>
<evidence type="ECO:0000313" key="7">
    <source>
        <dbReference type="EMBL" id="CAE0666993.1"/>
    </source>
</evidence>
<proteinExistence type="inferred from homology"/>
<gene>
    <name evidence="7" type="ORF">LGLO00237_LOCUS18613</name>
</gene>
<evidence type="ECO:0000256" key="1">
    <source>
        <dbReference type="ARBA" id="ARBA00004141"/>
    </source>
</evidence>
<comment type="similarity">
    <text evidence="2 6">Belongs to the TVP23 family.</text>
</comment>
<accession>A0A7S3YZH2</accession>
<dbReference type="InterPro" id="IPR008564">
    <property type="entry name" value="TVP23-like"/>
</dbReference>
<keyword evidence="3 6" id="KW-0812">Transmembrane</keyword>
<feature type="transmembrane region" description="Helical" evidence="6">
    <location>
        <begin position="50"/>
        <end position="68"/>
    </location>
</feature>
<evidence type="ECO:0000256" key="6">
    <source>
        <dbReference type="RuleBase" id="RU361206"/>
    </source>
</evidence>
<dbReference type="AlphaFoldDB" id="A0A7S3YZH2"/>
<feature type="transmembrane region" description="Helical" evidence="6">
    <location>
        <begin position="139"/>
        <end position="158"/>
    </location>
</feature>
<keyword evidence="5 6" id="KW-0472">Membrane</keyword>
<dbReference type="EMBL" id="HBIV01025943">
    <property type="protein sequence ID" value="CAE0666993.1"/>
    <property type="molecule type" value="Transcribed_RNA"/>
</dbReference>
<dbReference type="GO" id="GO:0016192">
    <property type="term" value="P:vesicle-mediated transport"/>
    <property type="evidence" value="ECO:0007669"/>
    <property type="project" value="TreeGrafter"/>
</dbReference>
<dbReference type="Pfam" id="PF05832">
    <property type="entry name" value="DUF846"/>
    <property type="match status" value="1"/>
</dbReference>
<sequence length="182" mass="20923">MQVDEAENLDLVDEEVPEEKTHKVTTLFHVLFKGAAIFMYIFGWAFAKNFVINFVVIVLLLAFDFWTVKNVTGRLLVGLRWWNEVNEEDGSNKWIFESRPDGKLVNAGEARTFWTTLILTPLIWIVFALSAIISWKFQWFILCCVAITLSGTNLWGYYKCRYDSNTAKQALANYAVGFMSAV</sequence>
<evidence type="ECO:0000256" key="4">
    <source>
        <dbReference type="ARBA" id="ARBA00022989"/>
    </source>
</evidence>
<comment type="subcellular location">
    <subcellularLocation>
        <location evidence="1 6">Membrane</location>
        <topology evidence="1 6">Multi-pass membrane protein</topology>
    </subcellularLocation>
</comment>
<feature type="transmembrane region" description="Helical" evidence="6">
    <location>
        <begin position="113"/>
        <end position="133"/>
    </location>
</feature>
<reference evidence="7" key="1">
    <citation type="submission" date="2021-01" db="EMBL/GenBank/DDBJ databases">
        <authorList>
            <person name="Corre E."/>
            <person name="Pelletier E."/>
            <person name="Niang G."/>
            <person name="Scheremetjew M."/>
            <person name="Finn R."/>
            <person name="Kale V."/>
            <person name="Holt S."/>
            <person name="Cochrane G."/>
            <person name="Meng A."/>
            <person name="Brown T."/>
            <person name="Cohen L."/>
        </authorList>
    </citation>
    <scope>NUCLEOTIDE SEQUENCE</scope>
    <source>
        <strain evidence="7">CCCM811</strain>
    </source>
</reference>
<organism evidence="7">
    <name type="scientific">Lotharella globosa</name>
    <dbReference type="NCBI Taxonomy" id="91324"/>
    <lineage>
        <taxon>Eukaryota</taxon>
        <taxon>Sar</taxon>
        <taxon>Rhizaria</taxon>
        <taxon>Cercozoa</taxon>
        <taxon>Chlorarachniophyceae</taxon>
        <taxon>Lotharella</taxon>
    </lineage>
</organism>
<dbReference type="GO" id="GO:0009306">
    <property type="term" value="P:protein secretion"/>
    <property type="evidence" value="ECO:0007669"/>
    <property type="project" value="TreeGrafter"/>
</dbReference>